<dbReference type="RefSeq" id="WP_279651185.1">
    <property type="nucleotide sequence ID" value="NZ_CP122539.1"/>
</dbReference>
<evidence type="ECO:0000313" key="3">
    <source>
        <dbReference type="Proteomes" id="UP001232001"/>
    </source>
</evidence>
<name>A0ABY8L5I3_9FLAO</name>
<evidence type="ECO:0000313" key="2">
    <source>
        <dbReference type="EMBL" id="WGH75299.1"/>
    </source>
</evidence>
<feature type="transmembrane region" description="Helical" evidence="1">
    <location>
        <begin position="12"/>
        <end position="31"/>
    </location>
</feature>
<dbReference type="EMBL" id="CP122539">
    <property type="protein sequence ID" value="WGH75299.1"/>
    <property type="molecule type" value="Genomic_DNA"/>
</dbReference>
<protein>
    <submittedName>
        <fullName evidence="2">Doxx family protein</fullName>
    </submittedName>
</protein>
<accession>A0ABY8L5I3</accession>
<evidence type="ECO:0000256" key="1">
    <source>
        <dbReference type="SAM" id="Phobius"/>
    </source>
</evidence>
<feature type="transmembrane region" description="Helical" evidence="1">
    <location>
        <begin position="51"/>
        <end position="74"/>
    </location>
</feature>
<dbReference type="Proteomes" id="UP001232001">
    <property type="component" value="Chromosome"/>
</dbReference>
<keyword evidence="1" id="KW-0472">Membrane</keyword>
<keyword evidence="1" id="KW-1133">Transmembrane helix</keyword>
<keyword evidence="3" id="KW-1185">Reference proteome</keyword>
<feature type="transmembrane region" description="Helical" evidence="1">
    <location>
        <begin position="111"/>
        <end position="132"/>
    </location>
</feature>
<proteinExistence type="predicted"/>
<sequence length="142" mass="15961">MKLLKLISQNHILAITIGFVYLWFGGLKYFPGKSPAEELAINTINSLTFSLIPSNISIILLAIWETLVGLLLILNLYRRPVIIATLVHLVFTFTPLFFFPQQSFGDSPFTLTLLGQYIIKNVIIIGALLTLYNQIDKEASHP</sequence>
<organism evidence="2 3">
    <name type="scientific">Tenacibaculum tangerinum</name>
    <dbReference type="NCBI Taxonomy" id="3038772"/>
    <lineage>
        <taxon>Bacteria</taxon>
        <taxon>Pseudomonadati</taxon>
        <taxon>Bacteroidota</taxon>
        <taxon>Flavobacteriia</taxon>
        <taxon>Flavobacteriales</taxon>
        <taxon>Flavobacteriaceae</taxon>
        <taxon>Tenacibaculum</taxon>
    </lineage>
</organism>
<gene>
    <name evidence="2" type="ORF">P8625_14675</name>
</gene>
<feature type="transmembrane region" description="Helical" evidence="1">
    <location>
        <begin position="81"/>
        <end position="99"/>
    </location>
</feature>
<reference evidence="2 3" key="1">
    <citation type="submission" date="2023-04" db="EMBL/GenBank/DDBJ databases">
        <title>Tenacibaculum tangerinum sp. nov., isolated from sea tidal flat of South Korea.</title>
        <authorList>
            <person name="Lee S.H."/>
            <person name="Kim J.-J."/>
        </authorList>
    </citation>
    <scope>NUCLEOTIDE SEQUENCE [LARGE SCALE GENOMIC DNA]</scope>
    <source>
        <strain evidence="2 3">GRR-S3-23</strain>
    </source>
</reference>
<keyword evidence="1" id="KW-0812">Transmembrane</keyword>